<dbReference type="PROSITE" id="PS00211">
    <property type="entry name" value="ABC_TRANSPORTER_1"/>
    <property type="match status" value="1"/>
</dbReference>
<feature type="transmembrane region" description="Helical" evidence="8">
    <location>
        <begin position="150"/>
        <end position="169"/>
    </location>
</feature>
<dbReference type="SUPFAM" id="SSF90123">
    <property type="entry name" value="ABC transporter transmembrane region"/>
    <property type="match status" value="1"/>
</dbReference>
<feature type="transmembrane region" description="Helical" evidence="8">
    <location>
        <begin position="175"/>
        <end position="203"/>
    </location>
</feature>
<keyword evidence="3 8" id="KW-0812">Transmembrane</keyword>
<dbReference type="Gene3D" id="3.40.50.300">
    <property type="entry name" value="P-loop containing nucleotide triphosphate hydrolases"/>
    <property type="match status" value="1"/>
</dbReference>
<reference evidence="11 12" key="1">
    <citation type="submission" date="2017-09" db="EMBL/GenBank/DDBJ databases">
        <title>Depth-based differentiation of microbial function through sediment-hosted aquifers and enrichment of novel symbionts in the deep terrestrial subsurface.</title>
        <authorList>
            <person name="Probst A.J."/>
            <person name="Ladd B."/>
            <person name="Jarett J.K."/>
            <person name="Geller-Mcgrath D.E."/>
            <person name="Sieber C.M."/>
            <person name="Emerson J.B."/>
            <person name="Anantharaman K."/>
            <person name="Thomas B.C."/>
            <person name="Malmstrom R."/>
            <person name="Stieglmeier M."/>
            <person name="Klingl A."/>
            <person name="Woyke T."/>
            <person name="Ryan C.M."/>
            <person name="Banfield J.F."/>
        </authorList>
    </citation>
    <scope>NUCLEOTIDE SEQUENCE [LARGE SCALE GENOMIC DNA]</scope>
    <source>
        <strain evidence="11">CG11_big_fil_rev_8_21_14_0_20_35_14</strain>
    </source>
</reference>
<dbReference type="PANTHER" id="PTHR24221:SF654">
    <property type="entry name" value="ATP-BINDING CASSETTE SUB-FAMILY B MEMBER 6"/>
    <property type="match status" value="1"/>
</dbReference>
<evidence type="ECO:0000256" key="5">
    <source>
        <dbReference type="ARBA" id="ARBA00022840"/>
    </source>
</evidence>
<gene>
    <name evidence="11" type="ORF">COV57_00540</name>
</gene>
<dbReference type="InterPro" id="IPR003439">
    <property type="entry name" value="ABC_transporter-like_ATP-bd"/>
</dbReference>
<evidence type="ECO:0000259" key="9">
    <source>
        <dbReference type="PROSITE" id="PS50893"/>
    </source>
</evidence>
<evidence type="ECO:0000256" key="8">
    <source>
        <dbReference type="SAM" id="Phobius"/>
    </source>
</evidence>
<keyword evidence="4" id="KW-0547">Nucleotide-binding</keyword>
<dbReference type="Proteomes" id="UP000229893">
    <property type="component" value="Unassembled WGS sequence"/>
</dbReference>
<dbReference type="FunFam" id="3.40.50.300:FF:000287">
    <property type="entry name" value="Multidrug ABC transporter ATP-binding protein"/>
    <property type="match status" value="1"/>
</dbReference>
<dbReference type="InterPro" id="IPR003593">
    <property type="entry name" value="AAA+_ATPase"/>
</dbReference>
<evidence type="ECO:0000256" key="7">
    <source>
        <dbReference type="ARBA" id="ARBA00023136"/>
    </source>
</evidence>
<evidence type="ECO:0000259" key="10">
    <source>
        <dbReference type="PROSITE" id="PS50929"/>
    </source>
</evidence>
<dbReference type="PROSITE" id="PS50929">
    <property type="entry name" value="ABC_TM1F"/>
    <property type="match status" value="1"/>
</dbReference>
<dbReference type="InterPro" id="IPR017871">
    <property type="entry name" value="ABC_transporter-like_CS"/>
</dbReference>
<accession>A0A2H0NAP3</accession>
<dbReference type="GO" id="GO:0005524">
    <property type="term" value="F:ATP binding"/>
    <property type="evidence" value="ECO:0007669"/>
    <property type="project" value="UniProtKB-KW"/>
</dbReference>
<keyword evidence="6 8" id="KW-1133">Transmembrane helix</keyword>
<feature type="transmembrane region" description="Helical" evidence="8">
    <location>
        <begin position="295"/>
        <end position="314"/>
    </location>
</feature>
<name>A0A2H0NAP3_9BACT</name>
<evidence type="ECO:0000256" key="1">
    <source>
        <dbReference type="ARBA" id="ARBA00004651"/>
    </source>
</evidence>
<keyword evidence="5" id="KW-0067">ATP-binding</keyword>
<feature type="domain" description="ABC transporter" evidence="9">
    <location>
        <begin position="366"/>
        <end position="600"/>
    </location>
</feature>
<dbReference type="Pfam" id="PF00664">
    <property type="entry name" value="ABC_membrane"/>
    <property type="match status" value="1"/>
</dbReference>
<proteinExistence type="predicted"/>
<dbReference type="SMART" id="SM00382">
    <property type="entry name" value="AAA"/>
    <property type="match status" value="1"/>
</dbReference>
<dbReference type="SUPFAM" id="SSF52540">
    <property type="entry name" value="P-loop containing nucleoside triphosphate hydrolases"/>
    <property type="match status" value="1"/>
</dbReference>
<protein>
    <recommendedName>
        <fullName evidence="13">ABC transporter ATP-binding protein</fullName>
    </recommendedName>
</protein>
<keyword evidence="7 8" id="KW-0472">Membrane</keyword>
<dbReference type="InterPro" id="IPR011527">
    <property type="entry name" value="ABC1_TM_dom"/>
</dbReference>
<evidence type="ECO:0000313" key="11">
    <source>
        <dbReference type="EMBL" id="PIR05166.1"/>
    </source>
</evidence>
<comment type="caution">
    <text evidence="11">The sequence shown here is derived from an EMBL/GenBank/DDBJ whole genome shotgun (WGS) entry which is preliminary data.</text>
</comment>
<organism evidence="11 12">
    <name type="scientific">Candidatus Liptonbacteria bacterium CG11_big_fil_rev_8_21_14_0_20_35_14</name>
    <dbReference type="NCBI Taxonomy" id="1974634"/>
    <lineage>
        <taxon>Bacteria</taxon>
        <taxon>Candidatus Liptoniibacteriota</taxon>
    </lineage>
</organism>
<dbReference type="InterPro" id="IPR027417">
    <property type="entry name" value="P-loop_NTPase"/>
</dbReference>
<feature type="transmembrane region" description="Helical" evidence="8">
    <location>
        <begin position="268"/>
        <end position="289"/>
    </location>
</feature>
<feature type="transmembrane region" description="Helical" evidence="8">
    <location>
        <begin position="86"/>
        <end position="106"/>
    </location>
</feature>
<evidence type="ECO:0000256" key="4">
    <source>
        <dbReference type="ARBA" id="ARBA00022741"/>
    </source>
</evidence>
<evidence type="ECO:0000256" key="2">
    <source>
        <dbReference type="ARBA" id="ARBA00022448"/>
    </source>
</evidence>
<dbReference type="PROSITE" id="PS50893">
    <property type="entry name" value="ABC_TRANSPORTER_2"/>
    <property type="match status" value="1"/>
</dbReference>
<dbReference type="GO" id="GO:0034040">
    <property type="term" value="F:ATPase-coupled lipid transmembrane transporter activity"/>
    <property type="evidence" value="ECO:0007669"/>
    <property type="project" value="TreeGrafter"/>
</dbReference>
<dbReference type="InterPro" id="IPR039421">
    <property type="entry name" value="Type_1_exporter"/>
</dbReference>
<dbReference type="InterPro" id="IPR036640">
    <property type="entry name" value="ABC1_TM_sf"/>
</dbReference>
<dbReference type="GO" id="GO:0140359">
    <property type="term" value="F:ABC-type transporter activity"/>
    <property type="evidence" value="ECO:0007669"/>
    <property type="project" value="InterPro"/>
</dbReference>
<dbReference type="GO" id="GO:0005886">
    <property type="term" value="C:plasma membrane"/>
    <property type="evidence" value="ECO:0007669"/>
    <property type="project" value="UniProtKB-SubCell"/>
</dbReference>
<sequence length="604" mass="68489">MNTDLKTKIYYLKKALIYVKNYKRLGILIIGFSVLASIFDGISIGALIPILQGLSDQTNTDNIENLFPFFTKIKSYIFKNSKEDTLIILLIFALIMIILKNTFAYLNNITIQKTSSLIKKDLIRNIFTAITEADFKYHHSLRSGDIINSIMYYSKGIVAFVFTFLTLGIKTSKIAIYLALLFLISWKLTLVAIIAEILLFPIIRLILNKIKNINITISRELDGLSNQLFETLNSIPLIKISSTEDKEQNKFNNIANNLANLEYKEIKFVRLTPLATEIIILTTIIIIFITTIKIGQIDIISLLPFIIAYLYIFLRLFQEANGFITAVSGMFQNIIPFRIYEDRLNHAKNQAEVINKTIIEKLEDKIEFNKVYFEYSLSKPIIENIDFKIPKGSFTAIIGPTGVGKTTIINLIAGLLTPTSGDITIDSKNINKINRRKWRQKIGFISQDSILFNESFAYNISYGSPHKSKDDITKAAKISNIHSFIMSLPNKYETIVGERGAKLSGGQKQRIAIARAIIKDPDILILDEATSALDTKTEKDVQEALEKAMESRTVIAIAHRLSTIKKADNIIVLDKGKIVEQGNHKELICKDGTYKKYYELQYKS</sequence>
<dbReference type="PANTHER" id="PTHR24221">
    <property type="entry name" value="ATP-BINDING CASSETTE SUB-FAMILY B"/>
    <property type="match status" value="1"/>
</dbReference>
<feature type="transmembrane region" description="Helical" evidence="8">
    <location>
        <begin position="25"/>
        <end position="51"/>
    </location>
</feature>
<evidence type="ECO:0000256" key="3">
    <source>
        <dbReference type="ARBA" id="ARBA00022692"/>
    </source>
</evidence>
<dbReference type="Pfam" id="PF00005">
    <property type="entry name" value="ABC_tran"/>
    <property type="match status" value="1"/>
</dbReference>
<dbReference type="GO" id="GO:0016887">
    <property type="term" value="F:ATP hydrolysis activity"/>
    <property type="evidence" value="ECO:0007669"/>
    <property type="project" value="InterPro"/>
</dbReference>
<dbReference type="AlphaFoldDB" id="A0A2H0NAP3"/>
<keyword evidence="2" id="KW-0813">Transport</keyword>
<dbReference type="EMBL" id="PCWO01000007">
    <property type="protein sequence ID" value="PIR05166.1"/>
    <property type="molecule type" value="Genomic_DNA"/>
</dbReference>
<evidence type="ECO:0000313" key="12">
    <source>
        <dbReference type="Proteomes" id="UP000229893"/>
    </source>
</evidence>
<evidence type="ECO:0000256" key="6">
    <source>
        <dbReference type="ARBA" id="ARBA00022989"/>
    </source>
</evidence>
<dbReference type="Gene3D" id="1.20.1560.10">
    <property type="entry name" value="ABC transporter type 1, transmembrane domain"/>
    <property type="match status" value="1"/>
</dbReference>
<evidence type="ECO:0008006" key="13">
    <source>
        <dbReference type="Google" id="ProtNLM"/>
    </source>
</evidence>
<comment type="subcellular location">
    <subcellularLocation>
        <location evidence="1">Cell membrane</location>
        <topology evidence="1">Multi-pass membrane protein</topology>
    </subcellularLocation>
</comment>
<feature type="domain" description="ABC transmembrane type-1" evidence="10">
    <location>
        <begin position="27"/>
        <end position="318"/>
    </location>
</feature>